<reference evidence="2" key="1">
    <citation type="journal article" date="2019" name="Int. J. Syst. Evol. Microbiol.">
        <title>The Global Catalogue of Microorganisms (GCM) 10K type strain sequencing project: providing services to taxonomists for standard genome sequencing and annotation.</title>
        <authorList>
            <consortium name="The Broad Institute Genomics Platform"/>
            <consortium name="The Broad Institute Genome Sequencing Center for Infectious Disease"/>
            <person name="Wu L."/>
            <person name="Ma J."/>
        </authorList>
    </citation>
    <scope>NUCLEOTIDE SEQUENCE [LARGE SCALE GENOMIC DNA]</scope>
    <source>
        <strain evidence="2">CCUG 58127</strain>
    </source>
</reference>
<gene>
    <name evidence="1" type="ORF">ACFQDH_12315</name>
</gene>
<keyword evidence="2" id="KW-1185">Reference proteome</keyword>
<evidence type="ECO:0000313" key="2">
    <source>
        <dbReference type="Proteomes" id="UP001596298"/>
    </source>
</evidence>
<proteinExistence type="predicted"/>
<dbReference type="EMBL" id="JBHSWH010000001">
    <property type="protein sequence ID" value="MFC6706022.1"/>
    <property type="molecule type" value="Genomic_DNA"/>
</dbReference>
<protein>
    <submittedName>
        <fullName evidence="1">Uncharacterized protein</fullName>
    </submittedName>
</protein>
<accession>A0ABW2AGW5</accession>
<name>A0ABW2AGW5_9MICO</name>
<comment type="caution">
    <text evidence="1">The sequence shown here is derived from an EMBL/GenBank/DDBJ whole genome shotgun (WGS) entry which is preliminary data.</text>
</comment>
<dbReference type="Proteomes" id="UP001596298">
    <property type="component" value="Unassembled WGS sequence"/>
</dbReference>
<organism evidence="1 2">
    <name type="scientific">Flexivirga alba</name>
    <dbReference type="NCBI Taxonomy" id="702742"/>
    <lineage>
        <taxon>Bacteria</taxon>
        <taxon>Bacillati</taxon>
        <taxon>Actinomycetota</taxon>
        <taxon>Actinomycetes</taxon>
        <taxon>Micrococcales</taxon>
        <taxon>Dermacoccaceae</taxon>
        <taxon>Flexivirga</taxon>
    </lineage>
</organism>
<sequence>MATMIGHIERSELVCRLNGRADAASLRLLAALSAEASTQLVPVNEVESRTLTPVYEVRLALARSGNGPFTLGLAEWIAELYQHKAVKLANVTAGRVFGLCLLDAGGGVLAVTTDEPRR</sequence>
<evidence type="ECO:0000313" key="1">
    <source>
        <dbReference type="EMBL" id="MFC6706022.1"/>
    </source>
</evidence>